<feature type="coiled-coil region" evidence="5">
    <location>
        <begin position="141"/>
        <end position="175"/>
    </location>
</feature>
<keyword evidence="5" id="KW-0175">Coiled coil</keyword>
<protein>
    <recommendedName>
        <fullName evidence="2 4">peptidylprolyl isomerase</fullName>
        <ecNumber evidence="2 4">5.2.1.8</ecNumber>
    </recommendedName>
</protein>
<dbReference type="PROSITE" id="PS50059">
    <property type="entry name" value="FKBP_PPIASE"/>
    <property type="match status" value="1"/>
</dbReference>
<comment type="caution">
    <text evidence="8">The sequence shown here is derived from an EMBL/GenBank/DDBJ whole genome shotgun (WGS) entry which is preliminary data.</text>
</comment>
<proteinExistence type="predicted"/>
<evidence type="ECO:0000259" key="7">
    <source>
        <dbReference type="PROSITE" id="PS50059"/>
    </source>
</evidence>
<dbReference type="Pfam" id="PF01346">
    <property type="entry name" value="FKBP_N"/>
    <property type="match status" value="1"/>
</dbReference>
<keyword evidence="6" id="KW-0732">Signal</keyword>
<dbReference type="Pfam" id="PF00254">
    <property type="entry name" value="FKBP_C"/>
    <property type="match status" value="1"/>
</dbReference>
<dbReference type="GO" id="GO:0016853">
    <property type="term" value="F:isomerase activity"/>
    <property type="evidence" value="ECO:0007669"/>
    <property type="project" value="UniProtKB-KW"/>
</dbReference>
<organism evidence="8 9">
    <name type="scientific">Erwinia aphidicola</name>
    <dbReference type="NCBI Taxonomy" id="68334"/>
    <lineage>
        <taxon>Bacteria</taxon>
        <taxon>Pseudomonadati</taxon>
        <taxon>Pseudomonadota</taxon>
        <taxon>Gammaproteobacteria</taxon>
        <taxon>Enterobacterales</taxon>
        <taxon>Erwiniaceae</taxon>
        <taxon>Erwinia</taxon>
    </lineage>
</organism>
<dbReference type="EMBL" id="JBANEI010000013">
    <property type="protein sequence ID" value="MEI2683305.1"/>
    <property type="molecule type" value="Genomic_DNA"/>
</dbReference>
<feature type="coiled-coil region" evidence="5">
    <location>
        <begin position="208"/>
        <end position="334"/>
    </location>
</feature>
<gene>
    <name evidence="8" type="ORF">V8N49_16785</name>
</gene>
<evidence type="ECO:0000256" key="5">
    <source>
        <dbReference type="SAM" id="Coils"/>
    </source>
</evidence>
<feature type="signal peptide" evidence="6">
    <location>
        <begin position="1"/>
        <end position="25"/>
    </location>
</feature>
<dbReference type="InterPro" id="IPR001179">
    <property type="entry name" value="PPIase_FKBP_dom"/>
</dbReference>
<dbReference type="InterPro" id="IPR000774">
    <property type="entry name" value="PPIase_FKBP_N"/>
</dbReference>
<keyword evidence="3 4" id="KW-0697">Rotamase</keyword>
<dbReference type="InterPro" id="IPR036944">
    <property type="entry name" value="PPIase_FKBP_N_sf"/>
</dbReference>
<dbReference type="InterPro" id="IPR046357">
    <property type="entry name" value="PPIase_dom_sf"/>
</dbReference>
<dbReference type="Gene3D" id="3.10.50.40">
    <property type="match status" value="1"/>
</dbReference>
<evidence type="ECO:0000313" key="9">
    <source>
        <dbReference type="Proteomes" id="UP001306592"/>
    </source>
</evidence>
<sequence length="556" mass="62274">MKLTARLRRLVLMLPVLWTAESVRAEDGIPALLEFAEQYSSKHIKEQASQISHKPANGLAQAMPSESPALRHALKQRDAQIARQQATLNKQESALAAEIARRLQAEQNLNNLKKVPLSQLFNGLRNVFTGVSDENRASALIAQLQERVRHERASLQQAQDQISILNKQIILLKRQQSDDETKTNDGQRPMAEKLEALQLVLDEKSSDLLHQQQKLAAEQEQHKALKVELKSLQAEQKTLRSTHALRLEKEKAEFTDQLALKDQELKKFEKRAKDLQVIAEQKDASLSALKQDREKLKVQSDLLTKQMSEREAELTRETQNLKQMKSEMDELRRRAVWLAKPQMLNHPSQQQAYAAGDALGRDILTLLKERETWGLKPDHKTILAGVVDAFSGEPQLPRDVLIQALADSEQAVNVAREKMIATQQKSGETFIADFIKQQGVKKSSSGFWYRVDYAGDTPLHETAIVDVVVKETLTDGTVIQDMSLTGNVLSQPLSAYPPLFREAIGHLKNHGSLTMVVPAELAYGEKGYAPNVPPNATMVYELRIDNSKAAPAPPGL</sequence>
<evidence type="ECO:0000256" key="4">
    <source>
        <dbReference type="PROSITE-ProRule" id="PRU00277"/>
    </source>
</evidence>
<dbReference type="RefSeq" id="WP_191150190.1">
    <property type="nucleotide sequence ID" value="NZ_JACXBP010000009.1"/>
</dbReference>
<evidence type="ECO:0000256" key="2">
    <source>
        <dbReference type="ARBA" id="ARBA00013194"/>
    </source>
</evidence>
<keyword evidence="9" id="KW-1185">Reference proteome</keyword>
<feature type="domain" description="PPIase FKBP-type" evidence="7">
    <location>
        <begin position="462"/>
        <end position="548"/>
    </location>
</feature>
<comment type="catalytic activity">
    <reaction evidence="1 4">
        <text>[protein]-peptidylproline (omega=180) = [protein]-peptidylproline (omega=0)</text>
        <dbReference type="Rhea" id="RHEA:16237"/>
        <dbReference type="Rhea" id="RHEA-COMP:10747"/>
        <dbReference type="Rhea" id="RHEA-COMP:10748"/>
        <dbReference type="ChEBI" id="CHEBI:83833"/>
        <dbReference type="ChEBI" id="CHEBI:83834"/>
        <dbReference type="EC" id="5.2.1.8"/>
    </reaction>
</comment>
<dbReference type="EC" id="5.2.1.8" evidence="2 4"/>
<dbReference type="SUPFAM" id="SSF54534">
    <property type="entry name" value="FKBP-like"/>
    <property type="match status" value="1"/>
</dbReference>
<reference evidence="8 9" key="1">
    <citation type="submission" date="2024-02" db="EMBL/GenBank/DDBJ databases">
        <title>First report Erwinia aphidicola in onion in Chile.</title>
        <authorList>
            <person name="Valenzuela M."/>
            <person name="Pena M."/>
            <person name="Dutta B."/>
        </authorList>
    </citation>
    <scope>NUCLEOTIDE SEQUENCE [LARGE SCALE GENOMIC DNA]</scope>
    <source>
        <strain evidence="8 9">QCJ3A</strain>
    </source>
</reference>
<keyword evidence="4 8" id="KW-0413">Isomerase</keyword>
<feature type="chain" id="PRO_5046237712" description="peptidylprolyl isomerase" evidence="6">
    <location>
        <begin position="26"/>
        <end position="556"/>
    </location>
</feature>
<dbReference type="Proteomes" id="UP001306592">
    <property type="component" value="Unassembled WGS sequence"/>
</dbReference>
<evidence type="ECO:0000256" key="1">
    <source>
        <dbReference type="ARBA" id="ARBA00000971"/>
    </source>
</evidence>
<evidence type="ECO:0000256" key="6">
    <source>
        <dbReference type="SAM" id="SignalP"/>
    </source>
</evidence>
<accession>A0ABU8DKD7</accession>
<name>A0ABU8DKD7_ERWAP</name>
<evidence type="ECO:0000313" key="8">
    <source>
        <dbReference type="EMBL" id="MEI2683305.1"/>
    </source>
</evidence>
<evidence type="ECO:0000256" key="3">
    <source>
        <dbReference type="ARBA" id="ARBA00023110"/>
    </source>
</evidence>
<dbReference type="Gene3D" id="1.10.287.460">
    <property type="entry name" value="Peptidyl-prolyl cis-trans isomerase, FKBP-type, N-terminal domain"/>
    <property type="match status" value="1"/>
</dbReference>